<dbReference type="InterPro" id="IPR036890">
    <property type="entry name" value="HATPase_C_sf"/>
</dbReference>
<gene>
    <name evidence="4" type="ORF">C1876_11515</name>
    <name evidence="5" type="ORF">DMP09_04325</name>
</gene>
<keyword evidence="1 5" id="KW-0418">Kinase</keyword>
<dbReference type="InterPro" id="IPR005467">
    <property type="entry name" value="His_kinase_dom"/>
</dbReference>
<organism evidence="5 7">
    <name type="scientific">Eggerthella sinensis</name>
    <dbReference type="NCBI Taxonomy" id="242230"/>
    <lineage>
        <taxon>Bacteria</taxon>
        <taxon>Bacillati</taxon>
        <taxon>Actinomycetota</taxon>
        <taxon>Coriobacteriia</taxon>
        <taxon>Eggerthellales</taxon>
        <taxon>Eggerthellaceae</taxon>
        <taxon>Eggerthella</taxon>
    </lineage>
</organism>
<dbReference type="Proteomes" id="UP000253817">
    <property type="component" value="Unassembled WGS sequence"/>
</dbReference>
<dbReference type="GO" id="GO:0000155">
    <property type="term" value="F:phosphorelay sensor kinase activity"/>
    <property type="evidence" value="ECO:0007669"/>
    <property type="project" value="InterPro"/>
</dbReference>
<reference evidence="5" key="3">
    <citation type="journal article" date="2019" name="Microbiol. Resour. Announc.">
        <title>Draft Genome Sequences of Type Strains of Gordonibacter faecihominis, Paraeggerthella hongkongensis, Parvibacter caecicola,Slackia equolifaciens, Slackia faecicanis, and Slackia isoflavoniconvertens.</title>
        <authorList>
            <person name="Danylec N."/>
            <person name="Stoll D.A."/>
            <person name="Dotsch A."/>
            <person name="Huch M."/>
        </authorList>
    </citation>
    <scope>NUCLEOTIDE SEQUENCE</scope>
    <source>
        <strain evidence="5">DSM 16107</strain>
    </source>
</reference>
<evidence type="ECO:0000259" key="3">
    <source>
        <dbReference type="PROSITE" id="PS50109"/>
    </source>
</evidence>
<dbReference type="SMART" id="SM00387">
    <property type="entry name" value="HATPase_c"/>
    <property type="match status" value="1"/>
</dbReference>
<dbReference type="EMBL" id="QICC01000010">
    <property type="protein sequence ID" value="RNM42577.1"/>
    <property type="molecule type" value="Genomic_DNA"/>
</dbReference>
<evidence type="ECO:0000256" key="2">
    <source>
        <dbReference type="SAM" id="Phobius"/>
    </source>
</evidence>
<dbReference type="InterPro" id="IPR050640">
    <property type="entry name" value="Bact_2-comp_sensor_kinase"/>
</dbReference>
<feature type="transmembrane region" description="Helical" evidence="2">
    <location>
        <begin position="20"/>
        <end position="38"/>
    </location>
</feature>
<dbReference type="OrthoDB" id="2514702at2"/>
<dbReference type="Pfam" id="PF06580">
    <property type="entry name" value="His_kinase"/>
    <property type="match status" value="1"/>
</dbReference>
<proteinExistence type="predicted"/>
<comment type="caution">
    <text evidence="5">The sequence shown here is derived from an EMBL/GenBank/DDBJ whole genome shotgun (WGS) entry which is preliminary data.</text>
</comment>
<accession>A0A3N0J091</accession>
<keyword evidence="1 5" id="KW-0808">Transferase</keyword>
<feature type="domain" description="Histidine kinase" evidence="3">
    <location>
        <begin position="332"/>
        <end position="433"/>
    </location>
</feature>
<dbReference type="EMBL" id="PPTT01000020">
    <property type="protein sequence ID" value="RDB67879.1"/>
    <property type="molecule type" value="Genomic_DNA"/>
</dbReference>
<dbReference type="PANTHER" id="PTHR34220">
    <property type="entry name" value="SENSOR HISTIDINE KINASE YPDA"/>
    <property type="match status" value="1"/>
</dbReference>
<dbReference type="AlphaFoldDB" id="A0A3N0J091"/>
<feature type="transmembrane region" description="Helical" evidence="2">
    <location>
        <begin position="44"/>
        <end position="66"/>
    </location>
</feature>
<dbReference type="RefSeq" id="WP_114546875.1">
    <property type="nucleotide sequence ID" value="NZ_CALJMG010000052.1"/>
</dbReference>
<protein>
    <submittedName>
        <fullName evidence="5">Sensor histidine kinase</fullName>
    </submittedName>
</protein>
<keyword evidence="2" id="KW-0472">Membrane</keyword>
<dbReference type="PROSITE" id="PS50109">
    <property type="entry name" value="HIS_KIN"/>
    <property type="match status" value="1"/>
</dbReference>
<sequence>MQEETKGSKSTLPRFFTLEMFMFTITALSGLVLLWSIAVPYRNVAVMVLAGIVFTFSIVVVIRLIMDPDSVRARQSDSMLKLASQTLACMNDGMDRTAAQKICGLLLPSTAAIAVAITDKDQILGYAGFEEAQNPSGSIIRTHATHATLADGKLRILFTPEDIGFPSESSNIKAAIIVPLAVGRNVEGTLKFYYRRANHISETQKSIAEGFGQLLSTQMAASALEEQTQLATRMELKMLQSQINPHFLFNTINTIASLIRTDPETARKLLREFAVFYRRTLEDSADLIVFAREMEQTKRYFTFEVARFGADRVQMEMDVDPRVEDMMVPPFLLQPLVENAVRHAMPSEGKLTIVVTGKVEGDDVIVSVCDDGVGMTEEARCNIMHPESSSGLGIAVKNVHDRICGYFGPGTRMEVESELGSGTCVILVLKEGARRDYE</sequence>
<reference evidence="4 6" key="1">
    <citation type="journal article" date="2018" name="Elife">
        <title>Discovery and characterization of a prevalent human gut bacterial enzyme sufficient for the inactivation of a family of plant toxins.</title>
        <authorList>
            <person name="Koppel N."/>
            <person name="Bisanz J.E."/>
            <person name="Pandelia M.E."/>
            <person name="Turnbaugh P.J."/>
            <person name="Balskus E.P."/>
        </authorList>
    </citation>
    <scope>NUCLEOTIDE SEQUENCE [LARGE SCALE GENOMIC DNA]</scope>
    <source>
        <strain evidence="4 6">DSM 16107</strain>
    </source>
</reference>
<dbReference type="Proteomes" id="UP000270112">
    <property type="component" value="Unassembled WGS sequence"/>
</dbReference>
<dbReference type="Gene3D" id="3.30.565.10">
    <property type="entry name" value="Histidine kinase-like ATPase, C-terminal domain"/>
    <property type="match status" value="1"/>
</dbReference>
<dbReference type="GO" id="GO:0016020">
    <property type="term" value="C:membrane"/>
    <property type="evidence" value="ECO:0007669"/>
    <property type="project" value="InterPro"/>
</dbReference>
<evidence type="ECO:0000313" key="5">
    <source>
        <dbReference type="EMBL" id="RNM42577.1"/>
    </source>
</evidence>
<dbReference type="InterPro" id="IPR029016">
    <property type="entry name" value="GAF-like_dom_sf"/>
</dbReference>
<keyword evidence="2" id="KW-1133">Transmembrane helix</keyword>
<dbReference type="SUPFAM" id="SSF55781">
    <property type="entry name" value="GAF domain-like"/>
    <property type="match status" value="1"/>
</dbReference>
<evidence type="ECO:0000256" key="1">
    <source>
        <dbReference type="ARBA" id="ARBA00022777"/>
    </source>
</evidence>
<dbReference type="InterPro" id="IPR003594">
    <property type="entry name" value="HATPase_dom"/>
</dbReference>
<dbReference type="Pfam" id="PF02518">
    <property type="entry name" value="HATPase_c"/>
    <property type="match status" value="1"/>
</dbReference>
<keyword evidence="2" id="KW-0812">Transmembrane</keyword>
<dbReference type="PANTHER" id="PTHR34220:SF7">
    <property type="entry name" value="SENSOR HISTIDINE KINASE YPDA"/>
    <property type="match status" value="1"/>
</dbReference>
<evidence type="ECO:0000313" key="7">
    <source>
        <dbReference type="Proteomes" id="UP000270112"/>
    </source>
</evidence>
<name>A0A3N0J091_9ACTN</name>
<evidence type="ECO:0000313" key="6">
    <source>
        <dbReference type="Proteomes" id="UP000253817"/>
    </source>
</evidence>
<dbReference type="InterPro" id="IPR010559">
    <property type="entry name" value="Sig_transdc_His_kin_internal"/>
</dbReference>
<dbReference type="Gene3D" id="3.30.450.40">
    <property type="match status" value="1"/>
</dbReference>
<reference evidence="7" key="2">
    <citation type="submission" date="2018-05" db="EMBL/GenBank/DDBJ databases">
        <title>Genome Sequencing of selected type strains of the family Eggerthellaceae.</title>
        <authorList>
            <person name="Danylec N."/>
            <person name="Stoll D.A."/>
            <person name="Doetsch A."/>
            <person name="Huch M."/>
        </authorList>
    </citation>
    <scope>NUCLEOTIDE SEQUENCE [LARGE SCALE GENOMIC DNA]</scope>
    <source>
        <strain evidence="7">DSM 16107</strain>
    </source>
</reference>
<keyword evidence="6" id="KW-1185">Reference proteome</keyword>
<evidence type="ECO:0000313" key="4">
    <source>
        <dbReference type="EMBL" id="RDB67879.1"/>
    </source>
</evidence>
<dbReference type="SUPFAM" id="SSF55874">
    <property type="entry name" value="ATPase domain of HSP90 chaperone/DNA topoisomerase II/histidine kinase"/>
    <property type="match status" value="1"/>
</dbReference>